<feature type="transmembrane region" description="Helical" evidence="1">
    <location>
        <begin position="371"/>
        <end position="392"/>
    </location>
</feature>
<keyword evidence="1" id="KW-0812">Transmembrane</keyword>
<feature type="transmembrane region" description="Helical" evidence="1">
    <location>
        <begin position="156"/>
        <end position="176"/>
    </location>
</feature>
<evidence type="ECO:0000256" key="1">
    <source>
        <dbReference type="SAM" id="Phobius"/>
    </source>
</evidence>
<keyword evidence="4" id="KW-1185">Reference proteome</keyword>
<feature type="transmembrane region" description="Helical" evidence="1">
    <location>
        <begin position="412"/>
        <end position="443"/>
    </location>
</feature>
<dbReference type="Proteomes" id="UP000432089">
    <property type="component" value="Unassembled WGS sequence"/>
</dbReference>
<dbReference type="InterPro" id="IPR025711">
    <property type="entry name" value="PepSY"/>
</dbReference>
<sequence>MTDITAPSRPGAAALAFDTYRAIWRWHFYAGLVAVPFMILLAVTGSLYLFKDEIDATVFAYRNTVAAEGAAPLSPSELAKRAVAAVPGATLSAYRVPAGPTASARVALATDGETTYVFLDPHTGRVLDTVAKRQEFNEVVRKIHSLEYFGVYANRLIEAIAGFAIILVASGFYLWWPRRQTGGIVTVRGTPAQRVFWRDLHAVTGAFAGILIAFLAITGLPWSGFWGGKLTEIATATGTGYPAALWDAVPTSGEHAEHAMDKVGWTMEASPMPMSDAMRMEPIGLDAAVEIAGDRGLAPGFEVTVPGDATGVYTAAVFPHELAKARTIHIDQYSGEPLVDVSYADYGSLAKLTELGINIHMGQEFGLANQLLMLGTCVAIVLASVAALAMWLKRRPAGRLGVPPYPTSRRVYGMLWGMAVVFGVLFPLSGLLIVAMVAFDLFVVRNVPALRRAFA</sequence>
<dbReference type="AlphaFoldDB" id="A0A7V7PLL1"/>
<keyword evidence="1" id="KW-0472">Membrane</keyword>
<dbReference type="RefSeq" id="WP_150972227.1">
    <property type="nucleotide sequence ID" value="NZ_VZDO01000017.1"/>
</dbReference>
<comment type="caution">
    <text evidence="3">The sequence shown here is derived from an EMBL/GenBank/DDBJ whole genome shotgun (WGS) entry which is preliminary data.</text>
</comment>
<dbReference type="EMBL" id="VZDO01000017">
    <property type="protein sequence ID" value="KAB0677357.1"/>
    <property type="molecule type" value="Genomic_DNA"/>
</dbReference>
<organism evidence="3 4">
    <name type="scientific">Plantimonas leprariae</name>
    <dbReference type="NCBI Taxonomy" id="2615207"/>
    <lineage>
        <taxon>Bacteria</taxon>
        <taxon>Pseudomonadati</taxon>
        <taxon>Pseudomonadota</taxon>
        <taxon>Alphaproteobacteria</taxon>
        <taxon>Hyphomicrobiales</taxon>
        <taxon>Aurantimonadaceae</taxon>
        <taxon>Plantimonas</taxon>
    </lineage>
</organism>
<keyword evidence="1" id="KW-1133">Transmembrane helix</keyword>
<protein>
    <submittedName>
        <fullName evidence="3">PepSY domain-containing protein</fullName>
    </submittedName>
</protein>
<evidence type="ECO:0000259" key="2">
    <source>
        <dbReference type="Pfam" id="PF03413"/>
    </source>
</evidence>
<feature type="domain" description="PepSY" evidence="2">
    <location>
        <begin position="72"/>
        <end position="129"/>
    </location>
</feature>
<dbReference type="Pfam" id="PF03929">
    <property type="entry name" value="PepSY_TM"/>
    <property type="match status" value="1"/>
</dbReference>
<evidence type="ECO:0000313" key="4">
    <source>
        <dbReference type="Proteomes" id="UP000432089"/>
    </source>
</evidence>
<name>A0A7V7PLL1_9HYPH</name>
<accession>A0A7V7PLL1</accession>
<proteinExistence type="predicted"/>
<dbReference type="PANTHER" id="PTHR34219">
    <property type="entry name" value="IRON-REGULATED INNER MEMBRANE PROTEIN-RELATED"/>
    <property type="match status" value="1"/>
</dbReference>
<dbReference type="Pfam" id="PF03413">
    <property type="entry name" value="PepSY"/>
    <property type="match status" value="1"/>
</dbReference>
<dbReference type="InterPro" id="IPR005625">
    <property type="entry name" value="PepSY-ass_TM"/>
</dbReference>
<dbReference type="PANTHER" id="PTHR34219:SF1">
    <property type="entry name" value="PEPSY DOMAIN-CONTAINING PROTEIN"/>
    <property type="match status" value="1"/>
</dbReference>
<reference evidence="3 4" key="1">
    <citation type="submission" date="2019-09" db="EMBL/GenBank/DDBJ databases">
        <title>YIM 132180 draft genome.</title>
        <authorList>
            <person name="Zhang K."/>
        </authorList>
    </citation>
    <scope>NUCLEOTIDE SEQUENCE [LARGE SCALE GENOMIC DNA]</scope>
    <source>
        <strain evidence="3 4">YIM 132180</strain>
    </source>
</reference>
<gene>
    <name evidence="3" type="ORF">F6X38_18365</name>
</gene>
<feature type="transmembrane region" description="Helical" evidence="1">
    <location>
        <begin position="26"/>
        <end position="50"/>
    </location>
</feature>
<evidence type="ECO:0000313" key="3">
    <source>
        <dbReference type="EMBL" id="KAB0677357.1"/>
    </source>
</evidence>
<feature type="transmembrane region" description="Helical" evidence="1">
    <location>
        <begin position="200"/>
        <end position="220"/>
    </location>
</feature>